<feature type="compositionally biased region" description="Basic residues" evidence="1">
    <location>
        <begin position="292"/>
        <end position="304"/>
    </location>
</feature>
<dbReference type="GO" id="GO:0045944">
    <property type="term" value="P:positive regulation of transcription by RNA polymerase II"/>
    <property type="evidence" value="ECO:0007669"/>
    <property type="project" value="InterPro"/>
</dbReference>
<dbReference type="GO" id="GO:0000981">
    <property type="term" value="F:DNA-binding transcription factor activity, RNA polymerase II-specific"/>
    <property type="evidence" value="ECO:0007669"/>
    <property type="project" value="InterPro"/>
</dbReference>
<dbReference type="EMBL" id="LT598478">
    <property type="protein sequence ID" value="SCU80667.1"/>
    <property type="molecule type" value="Genomic_DNA"/>
</dbReference>
<evidence type="ECO:0000313" key="3">
    <source>
        <dbReference type="Proteomes" id="UP000191144"/>
    </source>
</evidence>
<proteinExistence type="predicted"/>
<dbReference type="Pfam" id="PF08731">
    <property type="entry name" value="AFT"/>
    <property type="match status" value="1"/>
</dbReference>
<feature type="region of interest" description="Disordered" evidence="1">
    <location>
        <begin position="143"/>
        <end position="162"/>
    </location>
</feature>
<dbReference type="AlphaFoldDB" id="A0A1G4IV57"/>
<name>A0A1G4IV57_9SACH</name>
<organism evidence="2 3">
    <name type="scientific">Lachancea meyersii CBS 8951</name>
    <dbReference type="NCBI Taxonomy" id="1266667"/>
    <lineage>
        <taxon>Eukaryota</taxon>
        <taxon>Fungi</taxon>
        <taxon>Dikarya</taxon>
        <taxon>Ascomycota</taxon>
        <taxon>Saccharomycotina</taxon>
        <taxon>Saccharomycetes</taxon>
        <taxon>Saccharomycetales</taxon>
        <taxon>Saccharomycetaceae</taxon>
        <taxon>Lachancea</taxon>
    </lineage>
</organism>
<gene>
    <name evidence="2" type="ORF">LAME_0B04126G</name>
</gene>
<dbReference type="InterPro" id="IPR014842">
    <property type="entry name" value="AFT"/>
</dbReference>
<dbReference type="GO" id="GO:0010106">
    <property type="term" value="P:cellular response to iron ion starvation"/>
    <property type="evidence" value="ECO:0007669"/>
    <property type="project" value="InterPro"/>
</dbReference>
<keyword evidence="3" id="KW-1185">Reference proteome</keyword>
<sequence>MDFSPLDRFPGEQTAISPSWESILAEESPLSTADTVGTVTTIQTASSSCQDMVNAGSNGTPTWSDTASLNNLLSENALESIRRQRAQNKLIHLDPIPDFKDRKEIKTWLQKIFYPQGIEIVIERSDKIKVVFKCKASKRGRTFRTPAATDGSTPDENPESPQAAKRILQNSKKTKRCVSPYNTCPFRVRATYSLKRKKWNIVVMNNGHSHPLKFNADSEEYKKFKEVLREQEDWDAVRKFDELECRTRFNLPIEPQAIPCDCGLTQEIKSFDIVLPTSDSMTKTVDKTVSKPAHKSRGSRKNQKLAHLLSRNTTPHGWDSGAAVTEDGGNDQSNEPGVSIPVENDVASSQPVSSSAPSWDPVNFMGASEEVDFTDLFLKPLPRVKQESALGKQTLQGTGGLLPELNQWAVDSKTFMEELHLTPSEPICELNHTNHCDCIPLSSTSTPFNASQAGNDTATYEEQIQSPNQLSNLQRHNHSAVGGYLSTGMQNLHLTNPHMHTTGPYQDPIWDVTNGTHSHEQV</sequence>
<dbReference type="Proteomes" id="UP000191144">
    <property type="component" value="Chromosome B"/>
</dbReference>
<evidence type="ECO:0000256" key="1">
    <source>
        <dbReference type="SAM" id="MobiDB-lite"/>
    </source>
</evidence>
<feature type="compositionally biased region" description="Low complexity" evidence="1">
    <location>
        <begin position="346"/>
        <end position="358"/>
    </location>
</feature>
<protein>
    <submittedName>
        <fullName evidence="2">LAME_0B04126g1_1</fullName>
    </submittedName>
</protein>
<dbReference type="OrthoDB" id="4068596at2759"/>
<accession>A0A1G4IV57</accession>
<feature type="region of interest" description="Disordered" evidence="1">
    <location>
        <begin position="284"/>
        <end position="358"/>
    </location>
</feature>
<reference evidence="3" key="1">
    <citation type="submission" date="2016-03" db="EMBL/GenBank/DDBJ databases">
        <authorList>
            <person name="Devillers Hugo."/>
        </authorList>
    </citation>
    <scope>NUCLEOTIDE SEQUENCE [LARGE SCALE GENOMIC DNA]</scope>
</reference>
<evidence type="ECO:0000313" key="2">
    <source>
        <dbReference type="EMBL" id="SCU80667.1"/>
    </source>
</evidence>